<gene>
    <name evidence="1" type="ORF">Cocul_00089</name>
</gene>
<dbReference type="AlphaFoldDB" id="A0A0Q0U032"/>
<organism evidence="1 2">
    <name type="scientific">Corynebacterium oculi</name>
    <dbReference type="NCBI Taxonomy" id="1544416"/>
    <lineage>
        <taxon>Bacteria</taxon>
        <taxon>Bacillati</taxon>
        <taxon>Actinomycetota</taxon>
        <taxon>Actinomycetes</taxon>
        <taxon>Mycobacteriales</taxon>
        <taxon>Corynebacteriaceae</taxon>
        <taxon>Corynebacterium</taxon>
    </lineage>
</organism>
<dbReference type="Proteomes" id="UP000050517">
    <property type="component" value="Unassembled WGS sequence"/>
</dbReference>
<comment type="caution">
    <text evidence="1">The sequence shown here is derived from an EMBL/GenBank/DDBJ whole genome shotgun (WGS) entry which is preliminary data.</text>
</comment>
<protein>
    <submittedName>
        <fullName evidence="1">Abi-like protein</fullName>
    </submittedName>
</protein>
<reference evidence="1 2" key="1">
    <citation type="submission" date="2015-10" db="EMBL/GenBank/DDBJ databases">
        <title>Corynebacteirum lowii and Corynebacterium oculi species nova, derived from human clinical disease and and emended description of Corynebacterium mastiditis.</title>
        <authorList>
            <person name="Bernard K."/>
            <person name="Pacheco A.L."/>
            <person name="Mcdougall C."/>
            <person name="Burtx T."/>
            <person name="Weibe D."/>
            <person name="Tyler S."/>
            <person name="Olson A.B."/>
            <person name="Cnockaert M."/>
            <person name="Eguchi H."/>
            <person name="Kuwahara T."/>
            <person name="Nakayama-Imaohji H."/>
            <person name="Boudewijins M."/>
            <person name="Van Hoecke F."/>
            <person name="Bernier A.-M."/>
            <person name="Vandamme P."/>
        </authorList>
    </citation>
    <scope>NUCLEOTIDE SEQUENCE [LARGE SCALE GENOMIC DNA]</scope>
    <source>
        <strain evidence="1 2">NML 130210</strain>
    </source>
</reference>
<dbReference type="InterPro" id="IPR011664">
    <property type="entry name" value="Abi_system_AbiD/AbiF-like"/>
</dbReference>
<proteinExistence type="predicted"/>
<dbReference type="EMBL" id="LKST01000001">
    <property type="protein sequence ID" value="KQB84958.1"/>
    <property type="molecule type" value="Genomic_DNA"/>
</dbReference>
<evidence type="ECO:0000313" key="1">
    <source>
        <dbReference type="EMBL" id="KQB84958.1"/>
    </source>
</evidence>
<dbReference type="RefSeq" id="WP_069723532.1">
    <property type="nucleotide sequence ID" value="NZ_LKST01000001.1"/>
</dbReference>
<dbReference type="OrthoDB" id="5363652at2"/>
<keyword evidence="2" id="KW-1185">Reference proteome</keyword>
<dbReference type="Pfam" id="PF07751">
    <property type="entry name" value="Abi_2"/>
    <property type="match status" value="1"/>
</dbReference>
<dbReference type="PATRIC" id="fig|1544416.3.peg.90"/>
<name>A0A0Q0U032_9CORY</name>
<evidence type="ECO:0000313" key="2">
    <source>
        <dbReference type="Proteomes" id="UP000050517"/>
    </source>
</evidence>
<sequence>MDKAWASLEDQVAILIRRGLTDAGSFRDDLAAIGYYRLGGYMYPLRQLAPTGTARRRLSNFVPGATMQNVVDLYCFDERLRQATWQAVSTLEICFRADIGYVLGELDPYIHLTPTQQWPSGAMAKRAAVFESRLAQTQARSSEDFVKHYNKEHQGRLPVWVVAEILEFGQLVTLFSLTPYSQRQTIADLYSARADELESWMRTINYVRNLCAHHARLWNRRLVIRPLTKHRKNDADLGTALSNNSKMYSALSLIAFLLRRGRFNEPVADLKRALGRFPEGIPGVHIGQMGAKPGWKLQPIWASYPTRAHRHVGDKTFRQGYIDS</sequence>
<accession>A0A0Q0U032</accession>